<dbReference type="InterPro" id="IPR047122">
    <property type="entry name" value="Trans-enoyl_RdTase-like"/>
</dbReference>
<sequence>MPSQQKAIVIESRGNARLVSDAPIPRLRDDYILVKNVAVAINPTDWQHIDGEGQPGATVGCDYAGTVMDVGIKVTKLFAKGDRVCGFIHGSNGDNHEDGAFAEYVTAKGDLQIPIPHGVSFEQAATLGVGITTVGQALYQSLKLPLPTQPAEHPLPLLIYGGSTATGTLAVQFAKLQSLGADEAFDYKDSACGSKIREYTADKLKHAMDTISIEASAKTCADALSTAGGIYSALEPIDSPRKDIESKSTLAYTATGQALTDYGRPASKEDFEFSVMFWKLAGKLLEQGKLKVHPPSVRSNGLKGILEGLQEMREGKVSGEKFVYKIAETP</sequence>
<organism evidence="4 5">
    <name type="scientific">Lepraria neglecta</name>
    <dbReference type="NCBI Taxonomy" id="209136"/>
    <lineage>
        <taxon>Eukaryota</taxon>
        <taxon>Fungi</taxon>
        <taxon>Dikarya</taxon>
        <taxon>Ascomycota</taxon>
        <taxon>Pezizomycotina</taxon>
        <taxon>Lecanoromycetes</taxon>
        <taxon>OSLEUM clade</taxon>
        <taxon>Lecanoromycetidae</taxon>
        <taxon>Lecanorales</taxon>
        <taxon>Lecanorineae</taxon>
        <taxon>Stereocaulaceae</taxon>
        <taxon>Lepraria</taxon>
    </lineage>
</organism>
<dbReference type="AlphaFoldDB" id="A0AAD9ZEM2"/>
<evidence type="ECO:0000313" key="4">
    <source>
        <dbReference type="EMBL" id="KAK3175372.1"/>
    </source>
</evidence>
<protein>
    <recommendedName>
        <fullName evidence="3">Enoyl reductase (ER) domain-containing protein</fullName>
    </recommendedName>
</protein>
<dbReference type="SUPFAM" id="SSF51735">
    <property type="entry name" value="NAD(P)-binding Rossmann-fold domains"/>
    <property type="match status" value="1"/>
</dbReference>
<dbReference type="InterPro" id="IPR036291">
    <property type="entry name" value="NAD(P)-bd_dom_sf"/>
</dbReference>
<dbReference type="CDD" id="cd08249">
    <property type="entry name" value="enoyl_reductase_like"/>
    <property type="match status" value="1"/>
</dbReference>
<dbReference type="SMART" id="SM00829">
    <property type="entry name" value="PKS_ER"/>
    <property type="match status" value="1"/>
</dbReference>
<comment type="similarity">
    <text evidence="1">Belongs to the zinc-containing alcohol dehydrogenase family.</text>
</comment>
<comment type="caution">
    <text evidence="4">The sequence shown here is derived from an EMBL/GenBank/DDBJ whole genome shotgun (WGS) entry which is preliminary data.</text>
</comment>
<evidence type="ECO:0000256" key="1">
    <source>
        <dbReference type="ARBA" id="ARBA00008072"/>
    </source>
</evidence>
<dbReference type="InterPro" id="IPR011032">
    <property type="entry name" value="GroES-like_sf"/>
</dbReference>
<dbReference type="EMBL" id="JASNWA010000006">
    <property type="protein sequence ID" value="KAK3175372.1"/>
    <property type="molecule type" value="Genomic_DNA"/>
</dbReference>
<dbReference type="Gene3D" id="3.40.50.720">
    <property type="entry name" value="NAD(P)-binding Rossmann-like Domain"/>
    <property type="match status" value="1"/>
</dbReference>
<keyword evidence="5" id="KW-1185">Reference proteome</keyword>
<name>A0AAD9ZEM2_9LECA</name>
<proteinExistence type="inferred from homology"/>
<dbReference type="PANTHER" id="PTHR45348">
    <property type="entry name" value="HYPOTHETICAL OXIDOREDUCTASE (EUROFUNG)"/>
    <property type="match status" value="1"/>
</dbReference>
<dbReference type="SUPFAM" id="SSF50129">
    <property type="entry name" value="GroES-like"/>
    <property type="match status" value="1"/>
</dbReference>
<dbReference type="Gene3D" id="3.90.180.10">
    <property type="entry name" value="Medium-chain alcohol dehydrogenases, catalytic domain"/>
    <property type="match status" value="1"/>
</dbReference>
<accession>A0AAD9ZEM2</accession>
<dbReference type="GO" id="GO:0016651">
    <property type="term" value="F:oxidoreductase activity, acting on NAD(P)H"/>
    <property type="evidence" value="ECO:0007669"/>
    <property type="project" value="InterPro"/>
</dbReference>
<gene>
    <name evidence="4" type="ORF">OEA41_002619</name>
</gene>
<evidence type="ECO:0000259" key="3">
    <source>
        <dbReference type="SMART" id="SM00829"/>
    </source>
</evidence>
<evidence type="ECO:0000313" key="5">
    <source>
        <dbReference type="Proteomes" id="UP001276659"/>
    </source>
</evidence>
<keyword evidence="2" id="KW-0560">Oxidoreductase</keyword>
<reference evidence="4" key="1">
    <citation type="submission" date="2022-11" db="EMBL/GenBank/DDBJ databases">
        <title>Chromosomal genome sequence assembly and mating type (MAT) locus characterization of the leprose asexual lichenized fungus Lepraria neglecta (Nyl.) Erichsen.</title>
        <authorList>
            <person name="Allen J.L."/>
            <person name="Pfeffer B."/>
        </authorList>
    </citation>
    <scope>NUCLEOTIDE SEQUENCE</scope>
    <source>
        <strain evidence="4">Allen 5258</strain>
    </source>
</reference>
<dbReference type="Pfam" id="PF08240">
    <property type="entry name" value="ADH_N"/>
    <property type="match status" value="1"/>
</dbReference>
<dbReference type="PANTHER" id="PTHR45348:SF2">
    <property type="entry name" value="ZINC-TYPE ALCOHOL DEHYDROGENASE-LIKE PROTEIN C2E1P3.01"/>
    <property type="match status" value="1"/>
</dbReference>
<dbReference type="Proteomes" id="UP001276659">
    <property type="component" value="Unassembled WGS sequence"/>
</dbReference>
<dbReference type="InterPro" id="IPR013154">
    <property type="entry name" value="ADH-like_N"/>
</dbReference>
<evidence type="ECO:0000256" key="2">
    <source>
        <dbReference type="ARBA" id="ARBA00023002"/>
    </source>
</evidence>
<feature type="domain" description="Enoyl reductase (ER)" evidence="3">
    <location>
        <begin position="11"/>
        <end position="323"/>
    </location>
</feature>
<dbReference type="InterPro" id="IPR020843">
    <property type="entry name" value="ER"/>
</dbReference>